<dbReference type="Proteomes" id="UP000887013">
    <property type="component" value="Unassembled WGS sequence"/>
</dbReference>
<dbReference type="CDD" id="cd05162">
    <property type="entry name" value="PWWP"/>
    <property type="match status" value="1"/>
</dbReference>
<sequence length="454" mass="51242">MDELGIGTVVWAKLKGHPFWPAVIIKPLSSGVVKKSKKYVIFFGGKEHAWVSEKNLLSFGKNYEALSKHKKVNFQIALKAVAKYQNIQKFQNENNQDLNEILLLVCEVSNEAKDEVLHVQSFSCNFPDQSEFPEVVERMAPREADVKVTREECVSIPFHRIGFIGIGQMGFYLCRMLAEFGFHITIWNRTQDKCERLLSIGVHWANSPKDLVAMCDVTFCCLKGDDVVEEVIIGKKNPEKSASKSFKLYGHTKGLIMISTILPELSQKLSEIITSRGSKYLEAPIIFKIMSMDLFFLCAGDQALYRKLLGFFSRTGAVFYRLNEIGQALKMKQVYMFYHSAIVLNITEVAAQFQSINSDLNELHKKLKEAGYVPPIMLNIIHGILHQNWYNGVSISEAQSNVSQVLCSHPDKNFRIARATLEILKLGVRNGLGNAGISAVFNIIKPRPTKEESI</sequence>
<dbReference type="Pfam" id="PF00855">
    <property type="entry name" value="PWWP"/>
    <property type="match status" value="1"/>
</dbReference>
<dbReference type="GO" id="GO:0050661">
    <property type="term" value="F:NADP binding"/>
    <property type="evidence" value="ECO:0007669"/>
    <property type="project" value="InterPro"/>
</dbReference>
<dbReference type="PANTHER" id="PTHR43580">
    <property type="entry name" value="OXIDOREDUCTASE GLYR1-RELATED"/>
    <property type="match status" value="1"/>
</dbReference>
<protein>
    <submittedName>
        <fullName evidence="2">Putative oxidoreductase GLYR1</fullName>
    </submittedName>
</protein>
<evidence type="ECO:0000259" key="1">
    <source>
        <dbReference type="PROSITE" id="PS50812"/>
    </source>
</evidence>
<dbReference type="PANTHER" id="PTHR43580:SF2">
    <property type="entry name" value="CYTOKINE-LIKE NUCLEAR FACTOR N-PAC"/>
    <property type="match status" value="1"/>
</dbReference>
<dbReference type="SUPFAM" id="SSF63748">
    <property type="entry name" value="Tudor/PWWP/MBT"/>
    <property type="match status" value="1"/>
</dbReference>
<dbReference type="SMART" id="SM00293">
    <property type="entry name" value="PWWP"/>
    <property type="match status" value="1"/>
</dbReference>
<dbReference type="EMBL" id="BMAW01016085">
    <property type="protein sequence ID" value="GFT47022.1"/>
    <property type="molecule type" value="Genomic_DNA"/>
</dbReference>
<dbReference type="AlphaFoldDB" id="A0A8X6TU42"/>
<dbReference type="InterPro" id="IPR051265">
    <property type="entry name" value="HIBADH-related_NP60_sf"/>
</dbReference>
<accession>A0A8X6TU42</accession>
<comment type="caution">
    <text evidence="2">The sequence shown here is derived from an EMBL/GenBank/DDBJ whole genome shotgun (WGS) entry which is preliminary data.</text>
</comment>
<evidence type="ECO:0000313" key="3">
    <source>
        <dbReference type="Proteomes" id="UP000887013"/>
    </source>
</evidence>
<dbReference type="OrthoDB" id="6727154at2759"/>
<dbReference type="PROSITE" id="PS50812">
    <property type="entry name" value="PWWP"/>
    <property type="match status" value="1"/>
</dbReference>
<reference evidence="2" key="1">
    <citation type="submission" date="2020-08" db="EMBL/GenBank/DDBJ databases">
        <title>Multicomponent nature underlies the extraordinary mechanical properties of spider dragline silk.</title>
        <authorList>
            <person name="Kono N."/>
            <person name="Nakamura H."/>
            <person name="Mori M."/>
            <person name="Yoshida Y."/>
            <person name="Ohtoshi R."/>
            <person name="Malay A.D."/>
            <person name="Moran D.A.P."/>
            <person name="Tomita M."/>
            <person name="Numata K."/>
            <person name="Arakawa K."/>
        </authorList>
    </citation>
    <scope>NUCLEOTIDE SEQUENCE</scope>
</reference>
<gene>
    <name evidence="2" type="primary">glyr1</name>
    <name evidence="2" type="ORF">NPIL_693211</name>
</gene>
<dbReference type="InterPro" id="IPR000313">
    <property type="entry name" value="PWWP_dom"/>
</dbReference>
<dbReference type="Gene3D" id="2.30.30.140">
    <property type="match status" value="1"/>
</dbReference>
<dbReference type="InterPro" id="IPR006115">
    <property type="entry name" value="6PGDH_NADP-bd"/>
</dbReference>
<proteinExistence type="predicted"/>
<dbReference type="InterPro" id="IPR036291">
    <property type="entry name" value="NAD(P)-bd_dom_sf"/>
</dbReference>
<name>A0A8X6TU42_NEPPI</name>
<dbReference type="Gene3D" id="3.40.50.720">
    <property type="entry name" value="NAD(P)-binding Rossmann-like Domain"/>
    <property type="match status" value="1"/>
</dbReference>
<organism evidence="2 3">
    <name type="scientific">Nephila pilipes</name>
    <name type="common">Giant wood spider</name>
    <name type="synonym">Nephila maculata</name>
    <dbReference type="NCBI Taxonomy" id="299642"/>
    <lineage>
        <taxon>Eukaryota</taxon>
        <taxon>Metazoa</taxon>
        <taxon>Ecdysozoa</taxon>
        <taxon>Arthropoda</taxon>
        <taxon>Chelicerata</taxon>
        <taxon>Arachnida</taxon>
        <taxon>Araneae</taxon>
        <taxon>Araneomorphae</taxon>
        <taxon>Entelegynae</taxon>
        <taxon>Araneoidea</taxon>
        <taxon>Nephilidae</taxon>
        <taxon>Nephila</taxon>
    </lineage>
</organism>
<keyword evidence="3" id="KW-1185">Reference proteome</keyword>
<dbReference type="SUPFAM" id="SSF51735">
    <property type="entry name" value="NAD(P)-binding Rossmann-fold domains"/>
    <property type="match status" value="1"/>
</dbReference>
<evidence type="ECO:0000313" key="2">
    <source>
        <dbReference type="EMBL" id="GFT47022.1"/>
    </source>
</evidence>
<dbReference type="Pfam" id="PF03446">
    <property type="entry name" value="NAD_binding_2"/>
    <property type="match status" value="1"/>
</dbReference>
<feature type="domain" description="PWWP" evidence="1">
    <location>
        <begin position="6"/>
        <end position="62"/>
    </location>
</feature>